<dbReference type="GO" id="GO:0006535">
    <property type="term" value="P:cysteine biosynthetic process from serine"/>
    <property type="evidence" value="ECO:0007669"/>
    <property type="project" value="InterPro"/>
</dbReference>
<evidence type="ECO:0000313" key="7">
    <source>
        <dbReference type="EMBL" id="RUS53013.1"/>
    </source>
</evidence>
<protein>
    <recommendedName>
        <fullName evidence="2">Serine acetyltransferase</fullName>
    </recommendedName>
</protein>
<dbReference type="InterPro" id="IPR010493">
    <property type="entry name" value="Ser_AcTrfase_N"/>
</dbReference>
<feature type="domain" description="Serine acetyltransferase N-terminal" evidence="6">
    <location>
        <begin position="92"/>
        <end position="148"/>
    </location>
</feature>
<dbReference type="InterPro" id="IPR045304">
    <property type="entry name" value="LbH_SAT"/>
</dbReference>
<evidence type="ECO:0000256" key="5">
    <source>
        <dbReference type="ARBA" id="ARBA00023315"/>
    </source>
</evidence>
<dbReference type="CDD" id="cd03354">
    <property type="entry name" value="LbH_SAT"/>
    <property type="match status" value="1"/>
</dbReference>
<evidence type="ECO:0000256" key="3">
    <source>
        <dbReference type="ARBA" id="ARBA00022605"/>
    </source>
</evidence>
<gene>
    <name evidence="7" type="ORF">QI30_15755</name>
</gene>
<dbReference type="Gene3D" id="1.10.3130.10">
    <property type="entry name" value="serine acetyltransferase, domain 1"/>
    <property type="match status" value="1"/>
</dbReference>
<dbReference type="SUPFAM" id="SSF51161">
    <property type="entry name" value="Trimeric LpxA-like enzymes"/>
    <property type="match status" value="1"/>
</dbReference>
<dbReference type="PANTHER" id="PTHR42811">
    <property type="entry name" value="SERINE ACETYLTRANSFERASE"/>
    <property type="match status" value="1"/>
</dbReference>
<dbReference type="Proteomes" id="UP000288623">
    <property type="component" value="Unassembled WGS sequence"/>
</dbReference>
<evidence type="ECO:0000259" key="6">
    <source>
        <dbReference type="Pfam" id="PF06426"/>
    </source>
</evidence>
<sequence>MELHEWLDNKVPSIARELTEINREHFDTENSIGFKGRDRIVKVLESFRMALFPGIYDQKKMDEVRLNMAVSNNLRKAAVDLRDMVEKVLVYSNEKDCPTDARECADQIVMDLLNKFPAIRKMIQSDIQAAYNGDPAAVSLEEILLSYPSIQAVCTHRIAHELYKMDVKIIPRIMSEHAHDLTGIDIHPGATIGHSFFIDHGTGVVIGETCTIGNHVKVYQGVTLGALSFPLDEQGNPIKGIKRHPDIEDNVVIYAGATILGGKTKIGHDSILGSNIWLTHSIVPYSRVYNSQPSPNISSSKAVAIEYEI</sequence>
<dbReference type="RefSeq" id="WP_126991555.1">
    <property type="nucleotide sequence ID" value="NZ_JTFC01000041.1"/>
</dbReference>
<dbReference type="Pfam" id="PF06426">
    <property type="entry name" value="SATase_N"/>
    <property type="match status" value="1"/>
</dbReference>
<accession>A0A433RQL7</accession>
<dbReference type="OrthoDB" id="9801456at2"/>
<dbReference type="GO" id="GO:0009001">
    <property type="term" value="F:serine O-acetyltransferase activity"/>
    <property type="evidence" value="ECO:0007669"/>
    <property type="project" value="InterPro"/>
</dbReference>
<dbReference type="InterPro" id="IPR053376">
    <property type="entry name" value="Serine_acetyltransferase"/>
</dbReference>
<dbReference type="NCBIfam" id="NF041874">
    <property type="entry name" value="EPS_EpsC"/>
    <property type="match status" value="1"/>
</dbReference>
<organism evidence="7 8">
    <name type="scientific">Candidatus Kurthia intestinigallinarum</name>
    <dbReference type="NCBI Taxonomy" id="1562256"/>
    <lineage>
        <taxon>Bacteria</taxon>
        <taxon>Bacillati</taxon>
        <taxon>Bacillota</taxon>
        <taxon>Bacilli</taxon>
        <taxon>Bacillales</taxon>
        <taxon>Caryophanaceae</taxon>
        <taxon>Kurthia</taxon>
    </lineage>
</organism>
<comment type="pathway">
    <text evidence="1">Amino-acid biosynthesis; L-cysteine biosynthesis; L-cysteine from L-serine: step 1/2.</text>
</comment>
<dbReference type="InterPro" id="IPR042122">
    <property type="entry name" value="Ser_AcTrfase_N_sf"/>
</dbReference>
<dbReference type="GO" id="GO:0005737">
    <property type="term" value="C:cytoplasm"/>
    <property type="evidence" value="ECO:0007669"/>
    <property type="project" value="InterPro"/>
</dbReference>
<evidence type="ECO:0000256" key="4">
    <source>
        <dbReference type="ARBA" id="ARBA00022679"/>
    </source>
</evidence>
<evidence type="ECO:0000256" key="2">
    <source>
        <dbReference type="ARBA" id="ARBA00018522"/>
    </source>
</evidence>
<evidence type="ECO:0000256" key="1">
    <source>
        <dbReference type="ARBA" id="ARBA00004876"/>
    </source>
</evidence>
<dbReference type="EMBL" id="JTFC01000041">
    <property type="protein sequence ID" value="RUS53013.1"/>
    <property type="molecule type" value="Genomic_DNA"/>
</dbReference>
<name>A0A433RQL7_9BACL</name>
<dbReference type="Gene3D" id="2.160.10.10">
    <property type="entry name" value="Hexapeptide repeat proteins"/>
    <property type="match status" value="1"/>
</dbReference>
<dbReference type="InterPro" id="IPR011004">
    <property type="entry name" value="Trimer_LpxA-like_sf"/>
</dbReference>
<proteinExistence type="predicted"/>
<dbReference type="AlphaFoldDB" id="A0A433RQL7"/>
<keyword evidence="4 7" id="KW-0808">Transferase</keyword>
<reference evidence="7 8" key="1">
    <citation type="submission" date="2014-11" db="EMBL/GenBank/DDBJ databases">
        <title>Genome sequence and analysis of novel Kurthia sp.</title>
        <authorList>
            <person name="Lawson J.N."/>
            <person name="Gonzalez J.E."/>
            <person name="Rinauldi L."/>
            <person name="Xuan Z."/>
            <person name="Firman A."/>
            <person name="Shaddox L."/>
            <person name="Trudeau A."/>
            <person name="Shah S."/>
            <person name="Reiman D."/>
        </authorList>
    </citation>
    <scope>NUCLEOTIDE SEQUENCE [LARGE SCALE GENOMIC DNA]</scope>
    <source>
        <strain evidence="7 8">3B1D</strain>
    </source>
</reference>
<keyword evidence="8" id="KW-1185">Reference proteome</keyword>
<keyword evidence="3" id="KW-0028">Amino-acid biosynthesis</keyword>
<keyword evidence="5" id="KW-0012">Acyltransferase</keyword>
<comment type="caution">
    <text evidence="7">The sequence shown here is derived from an EMBL/GenBank/DDBJ whole genome shotgun (WGS) entry which is preliminary data.</text>
</comment>
<evidence type="ECO:0000313" key="8">
    <source>
        <dbReference type="Proteomes" id="UP000288623"/>
    </source>
</evidence>